<dbReference type="EMBL" id="CP000491">
    <property type="protein sequence ID" value="ABL73015.1"/>
    <property type="molecule type" value="Genomic_DNA"/>
</dbReference>
<dbReference type="Gene3D" id="3.50.50.60">
    <property type="entry name" value="FAD/NAD(P)-binding domain"/>
    <property type="match status" value="2"/>
</dbReference>
<gene>
    <name evidence="4" type="ordered locus">Pden_4955</name>
</gene>
<dbReference type="SUPFAM" id="SSF51905">
    <property type="entry name" value="FAD/NAD(P)-binding domain"/>
    <property type="match status" value="1"/>
</dbReference>
<dbReference type="GO" id="GO:0008718">
    <property type="term" value="F:D-amino-acid dehydrogenase activity"/>
    <property type="evidence" value="ECO:0007669"/>
    <property type="project" value="TreeGrafter"/>
</dbReference>
<dbReference type="KEGG" id="pde:Pden_4955"/>
<evidence type="ECO:0000259" key="3">
    <source>
        <dbReference type="Pfam" id="PF01266"/>
    </source>
</evidence>
<dbReference type="OrthoDB" id="9787190at2"/>
<evidence type="ECO:0000313" key="4">
    <source>
        <dbReference type="EMBL" id="ABL73015.1"/>
    </source>
</evidence>
<dbReference type="InterPro" id="IPR006076">
    <property type="entry name" value="FAD-dep_OxRdtase"/>
</dbReference>
<protein>
    <submittedName>
        <fullName evidence="4">FAD dependent oxidoreductase</fullName>
    </submittedName>
</protein>
<geneLocation type="plasmid" evidence="5">
    <name>pPD1222</name>
</geneLocation>
<name>A1BBX1_PARDP</name>
<dbReference type="InterPro" id="IPR036188">
    <property type="entry name" value="FAD/NAD-bd_sf"/>
</dbReference>
<dbReference type="PANTHER" id="PTHR13847">
    <property type="entry name" value="SARCOSINE DEHYDROGENASE-RELATED"/>
    <property type="match status" value="1"/>
</dbReference>
<dbReference type="Proteomes" id="UP000000361">
    <property type="component" value="Chromosome 1"/>
</dbReference>
<dbReference type="GO" id="GO:0005737">
    <property type="term" value="C:cytoplasm"/>
    <property type="evidence" value="ECO:0007669"/>
    <property type="project" value="TreeGrafter"/>
</dbReference>
<dbReference type="GO" id="GO:0005886">
    <property type="term" value="C:plasma membrane"/>
    <property type="evidence" value="ECO:0007669"/>
    <property type="project" value="TreeGrafter"/>
</dbReference>
<dbReference type="GeneID" id="93454377"/>
<sequence length="442" mass="46966">MTPPVRAVPSDAQLPARVDVAIVGGGIAGASTAWELARAGLRVALLEKGRIGAEQSCRNWGWCRQQNRDERELPLAMLALRMWETLSHDLGGDTGFRRAGLVYASNDEAELAQWEEWGRMARGYGVDTRMISGAEVAGMVPGAAPRWRGGVHSPTDGRAEPALAAPLMAEAARSHGATVHQSCAVREIEFSAGRVSGVLTERGRIGCDAVLVAGGAWAGMLLRHHGVPFLQTSIQSTSFATGPMPEITAGGFSAQDITVRRRLDGGYTVGTSGFGRLHVSPRGIMQMRPFWKTFVKRRAKLSYAIGSSFFTGPDSLQRWNAAGPSPFERVRILDPRPEPRLLKRGLADLARTFPALAGAQVAHSWGGMVDCTPDAIAVIGPVASRPGLFVSAGHSGHGFGIGPAAGRLAAELIRGVTPSVDPAPFRHGRMIDGSDLGEMGMM</sequence>
<organism evidence="4 5">
    <name type="scientific">Paracoccus denitrificans (strain Pd 1222)</name>
    <dbReference type="NCBI Taxonomy" id="318586"/>
    <lineage>
        <taxon>Bacteria</taxon>
        <taxon>Pseudomonadati</taxon>
        <taxon>Pseudomonadota</taxon>
        <taxon>Alphaproteobacteria</taxon>
        <taxon>Rhodobacterales</taxon>
        <taxon>Paracoccaceae</taxon>
        <taxon>Paracoccus</taxon>
    </lineage>
</organism>
<keyword evidence="5" id="KW-1185">Reference proteome</keyword>
<dbReference type="Pfam" id="PF01266">
    <property type="entry name" value="DAO"/>
    <property type="match status" value="1"/>
</dbReference>
<keyword evidence="4" id="KW-0614">Plasmid</keyword>
<dbReference type="EnsemblBacteria" id="ABL73015">
    <property type="protein sequence ID" value="ABL73015"/>
    <property type="gene ID" value="Pden_4955"/>
</dbReference>
<comment type="similarity">
    <text evidence="1">Belongs to the DadA oxidoreductase family.</text>
</comment>
<evidence type="ECO:0000313" key="5">
    <source>
        <dbReference type="Proteomes" id="UP000000361"/>
    </source>
</evidence>
<dbReference type="eggNOG" id="COG0665">
    <property type="taxonomic scope" value="Bacteria"/>
</dbReference>
<evidence type="ECO:0000256" key="2">
    <source>
        <dbReference type="ARBA" id="ARBA00023002"/>
    </source>
</evidence>
<dbReference type="PANTHER" id="PTHR13847:SF280">
    <property type="entry name" value="D-AMINO ACID DEHYDROGENASE"/>
    <property type="match status" value="1"/>
</dbReference>
<dbReference type="AlphaFoldDB" id="A1BBX1"/>
<dbReference type="GO" id="GO:0055130">
    <property type="term" value="P:D-alanine catabolic process"/>
    <property type="evidence" value="ECO:0007669"/>
    <property type="project" value="TreeGrafter"/>
</dbReference>
<dbReference type="HOGENOM" id="CLU_007884_4_3_5"/>
<feature type="domain" description="FAD dependent oxidoreductase" evidence="3">
    <location>
        <begin position="19"/>
        <end position="412"/>
    </location>
</feature>
<keyword evidence="2" id="KW-0560">Oxidoreductase</keyword>
<dbReference type="Gene3D" id="3.30.9.10">
    <property type="entry name" value="D-Amino Acid Oxidase, subunit A, domain 2"/>
    <property type="match status" value="2"/>
</dbReference>
<evidence type="ECO:0000256" key="1">
    <source>
        <dbReference type="ARBA" id="ARBA00009410"/>
    </source>
</evidence>
<dbReference type="RefSeq" id="WP_011751173.1">
    <property type="nucleotide sequence ID" value="NC_008688.1"/>
</dbReference>
<accession>A1BBX1</accession>
<reference evidence="5" key="1">
    <citation type="submission" date="2006-12" db="EMBL/GenBank/DDBJ databases">
        <title>Complete sequence of plasmid 1 of Paracoccus denitrificans PD1222.</title>
        <authorList>
            <person name="Copeland A."/>
            <person name="Lucas S."/>
            <person name="Lapidus A."/>
            <person name="Barry K."/>
            <person name="Detter J.C."/>
            <person name="Glavina del Rio T."/>
            <person name="Hammon N."/>
            <person name="Israni S."/>
            <person name="Dalin E."/>
            <person name="Tice H."/>
            <person name="Pitluck S."/>
            <person name="Munk A.C."/>
            <person name="Brettin T."/>
            <person name="Bruce D."/>
            <person name="Han C."/>
            <person name="Tapia R."/>
            <person name="Gilna P."/>
            <person name="Schmutz J."/>
            <person name="Larimer F."/>
            <person name="Land M."/>
            <person name="Hauser L."/>
            <person name="Kyrpides N."/>
            <person name="Lykidis A."/>
            <person name="Spiro S."/>
            <person name="Richardson D.J."/>
            <person name="Moir J.W.B."/>
            <person name="Ferguson S.J."/>
            <person name="van Spanning R.J.M."/>
            <person name="Richardson P."/>
        </authorList>
    </citation>
    <scope>NUCLEOTIDE SEQUENCE [LARGE SCALE GENOMIC DNA]</scope>
    <source>
        <strain evidence="5">Pd 1222</strain>
        <plasmid evidence="5">pPD1222</plasmid>
    </source>
</reference>
<proteinExistence type="inferred from homology"/>